<dbReference type="PANTHER" id="PTHR19288:SF44">
    <property type="entry name" value="PHOSPHOLYSINE PHOSPHOHISTIDINE INORGANIC PYROPHOSPHATE PHOSPHATASE"/>
    <property type="match status" value="1"/>
</dbReference>
<sequence length="260" mass="27458">MTRPPVDGLLLDIGGVLYQGAEALPGAPEAMQRLRASGLALRFATNTSRTTRAALAEKLGRLGFDVAAEEIFTAPLAAVQTIRERGLRPLLLVHPDLGPDLTGFPDGPPDAVLIGDAGEHFDYRGLNRAFRLLMEGAPLLALARNRYFREQDGLSLDVGPFVAALEYASGVAAEVYGKPAPGFFREAAEALGVAPERLLMVGDDVESDVIGALDAGLQAALVRTGKFSPEDETTLADRAPVLEDFPALVDWLLGAGGENG</sequence>
<evidence type="ECO:0000256" key="9">
    <source>
        <dbReference type="ARBA" id="ARBA00037258"/>
    </source>
</evidence>
<proteinExistence type="inferred from homology"/>
<dbReference type="InterPro" id="IPR006357">
    <property type="entry name" value="HAD-SF_hydro_IIA"/>
</dbReference>
<evidence type="ECO:0000256" key="1">
    <source>
        <dbReference type="ARBA" id="ARBA00001946"/>
    </source>
</evidence>
<dbReference type="PANTHER" id="PTHR19288">
    <property type="entry name" value="4-NITROPHENYLPHOSPHATASE-RELATED"/>
    <property type="match status" value="1"/>
</dbReference>
<dbReference type="RefSeq" id="WP_011630288.1">
    <property type="nucleotide sequence ID" value="NC_008340.1"/>
</dbReference>
<dbReference type="OrthoDB" id="148966at2"/>
<evidence type="ECO:0000256" key="3">
    <source>
        <dbReference type="ARBA" id="ARBA00007958"/>
    </source>
</evidence>
<evidence type="ECO:0000313" key="12">
    <source>
        <dbReference type="EMBL" id="ABI57895.1"/>
    </source>
</evidence>
<dbReference type="GO" id="GO:0004427">
    <property type="term" value="F:inorganic diphosphate phosphatase activity"/>
    <property type="evidence" value="ECO:0007669"/>
    <property type="project" value="UniProtKB-EC"/>
</dbReference>
<organism evidence="12 13">
    <name type="scientific">Alkalilimnicola ehrlichii (strain ATCC BAA-1101 / DSM 17681 / MLHE-1)</name>
    <dbReference type="NCBI Taxonomy" id="187272"/>
    <lineage>
        <taxon>Bacteria</taxon>
        <taxon>Pseudomonadati</taxon>
        <taxon>Pseudomonadota</taxon>
        <taxon>Gammaproteobacteria</taxon>
        <taxon>Chromatiales</taxon>
        <taxon>Ectothiorhodospiraceae</taxon>
        <taxon>Alkalilimnicola</taxon>
    </lineage>
</organism>
<gene>
    <name evidence="12" type="ordered locus">Mlg_2555</name>
</gene>
<reference evidence="13" key="1">
    <citation type="submission" date="2006-08" db="EMBL/GenBank/DDBJ databases">
        <title>Complete sequence of Alkalilimnicola ehrilichei MLHE-1.</title>
        <authorList>
            <person name="Copeland A."/>
            <person name="Lucas S."/>
            <person name="Lapidus A."/>
            <person name="Barry K."/>
            <person name="Detter J.C."/>
            <person name="Glavina del Rio T."/>
            <person name="Hammon N."/>
            <person name="Israni S."/>
            <person name="Dalin E."/>
            <person name="Tice H."/>
            <person name="Pitluck S."/>
            <person name="Sims D."/>
            <person name="Brettin T."/>
            <person name="Bruce D."/>
            <person name="Han C."/>
            <person name="Tapia R."/>
            <person name="Gilna P."/>
            <person name="Schmutz J."/>
            <person name="Larimer F."/>
            <person name="Land M."/>
            <person name="Hauser L."/>
            <person name="Kyrpides N."/>
            <person name="Mikhailova N."/>
            <person name="Oremland R.S."/>
            <person name="Hoeft S.E."/>
            <person name="Switzer-Blum J."/>
            <person name="Kulp T."/>
            <person name="King G."/>
            <person name="Tabita R."/>
            <person name="Witte B."/>
            <person name="Santini J.M."/>
            <person name="Basu P."/>
            <person name="Hollibaugh J.T."/>
            <person name="Xie G."/>
            <person name="Stolz J.F."/>
            <person name="Richardson P."/>
        </authorList>
    </citation>
    <scope>NUCLEOTIDE SEQUENCE [LARGE SCALE GENOMIC DNA]</scope>
    <source>
        <strain evidence="13">ATCC BAA-1101 / DSM 17681 / MLHE-1</strain>
    </source>
</reference>
<dbReference type="InterPro" id="IPR006355">
    <property type="entry name" value="LHPP/HDHD2"/>
</dbReference>
<dbReference type="Pfam" id="PF13242">
    <property type="entry name" value="Hydrolase_like"/>
    <property type="match status" value="1"/>
</dbReference>
<comment type="similarity">
    <text evidence="3">Belongs to the HAD-like hydrolase superfamily.</text>
</comment>
<dbReference type="Gene3D" id="3.40.50.1000">
    <property type="entry name" value="HAD superfamily/HAD-like"/>
    <property type="match status" value="2"/>
</dbReference>
<dbReference type="HOGENOM" id="CLU_043473_4_0_6"/>
<dbReference type="FunFam" id="3.40.50.1000:FF:000051">
    <property type="entry name" value="Phospholysine phosphohistidine inorganic pyrophosphate phosphatase"/>
    <property type="match status" value="1"/>
</dbReference>
<dbReference type="GO" id="GO:0016791">
    <property type="term" value="F:phosphatase activity"/>
    <property type="evidence" value="ECO:0007669"/>
    <property type="project" value="InterPro"/>
</dbReference>
<dbReference type="eggNOG" id="COG0647">
    <property type="taxonomic scope" value="Bacteria"/>
</dbReference>
<dbReference type="EMBL" id="CP000453">
    <property type="protein sequence ID" value="ABI57895.1"/>
    <property type="molecule type" value="Genomic_DNA"/>
</dbReference>
<dbReference type="GO" id="GO:0005829">
    <property type="term" value="C:cytosol"/>
    <property type="evidence" value="ECO:0007669"/>
    <property type="project" value="TreeGrafter"/>
</dbReference>
<comment type="function">
    <text evidence="9">Phosphatase that hydrolyzes imidodiphosphate, 3-phosphohistidine and 6-phospholysine. Has broad substrate specificity and can also hydrolyze inorganic diphosphate, but with lower efficiency.</text>
</comment>
<keyword evidence="5" id="KW-0963">Cytoplasm</keyword>
<dbReference type="InterPro" id="IPR036412">
    <property type="entry name" value="HAD-like_sf"/>
</dbReference>
<dbReference type="KEGG" id="aeh:Mlg_2555"/>
<comment type="subcellular location">
    <subcellularLocation>
        <location evidence="2">Cytoplasm</location>
    </subcellularLocation>
</comment>
<comment type="catalytic activity">
    <reaction evidence="11">
        <text>diphosphate + H2O = 2 phosphate + H(+)</text>
        <dbReference type="Rhea" id="RHEA:24576"/>
        <dbReference type="ChEBI" id="CHEBI:15377"/>
        <dbReference type="ChEBI" id="CHEBI:15378"/>
        <dbReference type="ChEBI" id="CHEBI:33019"/>
        <dbReference type="ChEBI" id="CHEBI:43474"/>
        <dbReference type="EC" id="3.6.1.1"/>
    </reaction>
</comment>
<dbReference type="Proteomes" id="UP000001962">
    <property type="component" value="Chromosome"/>
</dbReference>
<dbReference type="NCBIfam" id="TIGR01460">
    <property type="entry name" value="HAD-SF-IIA"/>
    <property type="match status" value="1"/>
</dbReference>
<keyword evidence="6" id="KW-0479">Metal-binding</keyword>
<protein>
    <recommendedName>
        <fullName evidence="10">Phospholysine phosphohistidine inorganic pyrophosphate phosphatase</fullName>
        <ecNumber evidence="4">3.6.1.1</ecNumber>
    </recommendedName>
</protein>
<evidence type="ECO:0000256" key="4">
    <source>
        <dbReference type="ARBA" id="ARBA00012146"/>
    </source>
</evidence>
<evidence type="ECO:0000256" key="2">
    <source>
        <dbReference type="ARBA" id="ARBA00004496"/>
    </source>
</evidence>
<dbReference type="GO" id="GO:0046872">
    <property type="term" value="F:metal ion binding"/>
    <property type="evidence" value="ECO:0007669"/>
    <property type="project" value="UniProtKB-KW"/>
</dbReference>
<comment type="cofactor">
    <cofactor evidence="1">
        <name>Mg(2+)</name>
        <dbReference type="ChEBI" id="CHEBI:18420"/>
    </cofactor>
</comment>
<dbReference type="InterPro" id="IPR023214">
    <property type="entry name" value="HAD_sf"/>
</dbReference>
<accession>Q0A5J2</accession>
<dbReference type="SUPFAM" id="SSF56784">
    <property type="entry name" value="HAD-like"/>
    <property type="match status" value="1"/>
</dbReference>
<dbReference type="Pfam" id="PF13344">
    <property type="entry name" value="Hydrolase_6"/>
    <property type="match status" value="1"/>
</dbReference>
<dbReference type="NCBIfam" id="TIGR01549">
    <property type="entry name" value="HAD-SF-IA-v1"/>
    <property type="match status" value="1"/>
</dbReference>
<evidence type="ECO:0000256" key="10">
    <source>
        <dbReference type="ARBA" id="ARBA00039357"/>
    </source>
</evidence>
<evidence type="ECO:0000256" key="11">
    <source>
        <dbReference type="ARBA" id="ARBA00047820"/>
    </source>
</evidence>
<evidence type="ECO:0000256" key="6">
    <source>
        <dbReference type="ARBA" id="ARBA00022723"/>
    </source>
</evidence>
<keyword evidence="8" id="KW-0460">Magnesium</keyword>
<dbReference type="NCBIfam" id="TIGR01458">
    <property type="entry name" value="HAD-SF-IIA-hyp3"/>
    <property type="match status" value="1"/>
</dbReference>
<evidence type="ECO:0000313" key="13">
    <source>
        <dbReference type="Proteomes" id="UP000001962"/>
    </source>
</evidence>
<dbReference type="AlphaFoldDB" id="Q0A5J2"/>
<dbReference type="InterPro" id="IPR006439">
    <property type="entry name" value="HAD-SF_hydro_IA"/>
</dbReference>
<evidence type="ECO:0000256" key="5">
    <source>
        <dbReference type="ARBA" id="ARBA00022490"/>
    </source>
</evidence>
<keyword evidence="7 12" id="KW-0378">Hydrolase</keyword>
<name>Q0A5J2_ALKEH</name>
<evidence type="ECO:0000256" key="7">
    <source>
        <dbReference type="ARBA" id="ARBA00022801"/>
    </source>
</evidence>
<keyword evidence="13" id="KW-1185">Reference proteome</keyword>
<dbReference type="EC" id="3.6.1.1" evidence="4"/>
<evidence type="ECO:0000256" key="8">
    <source>
        <dbReference type="ARBA" id="ARBA00022842"/>
    </source>
</evidence>